<keyword evidence="3" id="KW-0694">RNA-binding</keyword>
<feature type="domain" description="RNA-binding S4" evidence="4">
    <location>
        <begin position="13"/>
        <end position="76"/>
    </location>
</feature>
<dbReference type="InterPro" id="IPR036986">
    <property type="entry name" value="S4_RNA-bd_sf"/>
</dbReference>
<evidence type="ECO:0000313" key="5">
    <source>
        <dbReference type="EMBL" id="MBJ6726950.1"/>
    </source>
</evidence>
<dbReference type="SUPFAM" id="SSF55120">
    <property type="entry name" value="Pseudouridine synthase"/>
    <property type="match status" value="1"/>
</dbReference>
<comment type="similarity">
    <text evidence="1">Belongs to the pseudouridine synthase RluA family.</text>
</comment>
<dbReference type="InterPro" id="IPR006224">
    <property type="entry name" value="PsdUridine_synth_RluA-like_CS"/>
</dbReference>
<dbReference type="SUPFAM" id="SSF55174">
    <property type="entry name" value="Alpha-L RNA-binding motif"/>
    <property type="match status" value="1"/>
</dbReference>
<dbReference type="GO" id="GO:0000455">
    <property type="term" value="P:enzyme-directed rRNA pseudouridine synthesis"/>
    <property type="evidence" value="ECO:0007669"/>
    <property type="project" value="UniProtKB-ARBA"/>
</dbReference>
<dbReference type="AlphaFoldDB" id="A0A8J7M1G6"/>
<dbReference type="RefSeq" id="WP_199385863.1">
    <property type="nucleotide sequence ID" value="NZ_JAEMHM010000018.1"/>
</dbReference>
<dbReference type="GO" id="GO:0120159">
    <property type="term" value="F:rRNA pseudouridine synthase activity"/>
    <property type="evidence" value="ECO:0007669"/>
    <property type="project" value="UniProtKB-ARBA"/>
</dbReference>
<name>A0A8J7M1G6_9BACT</name>
<evidence type="ECO:0000256" key="3">
    <source>
        <dbReference type="PROSITE-ProRule" id="PRU00182"/>
    </source>
</evidence>
<dbReference type="SMART" id="SM00363">
    <property type="entry name" value="S4"/>
    <property type="match status" value="1"/>
</dbReference>
<dbReference type="Pfam" id="PF00849">
    <property type="entry name" value="PseudoU_synth_2"/>
    <property type="match status" value="1"/>
</dbReference>
<dbReference type="Pfam" id="PF01479">
    <property type="entry name" value="S4"/>
    <property type="match status" value="1"/>
</dbReference>
<keyword evidence="6" id="KW-1185">Reference proteome</keyword>
<evidence type="ECO:0000256" key="1">
    <source>
        <dbReference type="ARBA" id="ARBA00010876"/>
    </source>
</evidence>
<dbReference type="Gene3D" id="3.10.290.10">
    <property type="entry name" value="RNA-binding S4 domain"/>
    <property type="match status" value="1"/>
</dbReference>
<dbReference type="InterPro" id="IPR002942">
    <property type="entry name" value="S4_RNA-bd"/>
</dbReference>
<dbReference type="InterPro" id="IPR050188">
    <property type="entry name" value="RluA_PseudoU_synthase"/>
</dbReference>
<proteinExistence type="inferred from homology"/>
<evidence type="ECO:0000313" key="6">
    <source>
        <dbReference type="Proteomes" id="UP000636888"/>
    </source>
</evidence>
<gene>
    <name evidence="5" type="ORF">JFN93_19745</name>
</gene>
<dbReference type="CDD" id="cd02869">
    <property type="entry name" value="PseudoU_synth_RluA_like"/>
    <property type="match status" value="1"/>
</dbReference>
<reference evidence="5" key="1">
    <citation type="submission" date="2020-12" db="EMBL/GenBank/DDBJ databases">
        <title>Geomonas sp. Red875, isolated from river sediment.</title>
        <authorList>
            <person name="Xu Z."/>
            <person name="Zhang Z."/>
            <person name="Masuda Y."/>
            <person name="Itoh H."/>
            <person name="Senoo K."/>
        </authorList>
    </citation>
    <scope>NUCLEOTIDE SEQUENCE</scope>
    <source>
        <strain evidence="5">Red875</strain>
    </source>
</reference>
<dbReference type="Proteomes" id="UP000636888">
    <property type="component" value="Unassembled WGS sequence"/>
</dbReference>
<evidence type="ECO:0000259" key="4">
    <source>
        <dbReference type="SMART" id="SM00363"/>
    </source>
</evidence>
<organism evidence="5 6">
    <name type="scientific">Geomesophilobacter sediminis</name>
    <dbReference type="NCBI Taxonomy" id="2798584"/>
    <lineage>
        <taxon>Bacteria</taxon>
        <taxon>Pseudomonadati</taxon>
        <taxon>Thermodesulfobacteriota</taxon>
        <taxon>Desulfuromonadia</taxon>
        <taxon>Geobacterales</taxon>
        <taxon>Geobacteraceae</taxon>
        <taxon>Geomesophilobacter</taxon>
    </lineage>
</organism>
<dbReference type="PROSITE" id="PS50889">
    <property type="entry name" value="S4"/>
    <property type="match status" value="1"/>
</dbReference>
<dbReference type="Gene3D" id="3.30.2350.10">
    <property type="entry name" value="Pseudouridine synthase"/>
    <property type="match status" value="1"/>
</dbReference>
<sequence length="297" mass="32645">MLTYTIQAEDHLRRADSFLRNLLPKAPLSYIKKLLSAGHVKVNGNPAAASDRLRIDDQVTVKESGKTAAMLERPRFMLDILYEDSWIVSFNKPAGLAVHRTENAAEPNLVELGEKFLAQRGEPLKLRPVNRLDKGTSGAIIMAKNGVAAGMFGRMVKEEGLGKLYLALVEGTVEEQGVIDLPLEGKESQTRYRRLLQGSEGAFLAVYPLTGRMHQIRQHLRAIGRPILGDLRYGGAGVDGFTGHALHSFTTRLTHPATEEALQITAPLPGDFLDLLMTLTGIEEKEAVQLLEGSEEK</sequence>
<dbReference type="InterPro" id="IPR006145">
    <property type="entry name" value="PsdUridine_synth_RsuA/RluA"/>
</dbReference>
<dbReference type="CDD" id="cd00165">
    <property type="entry name" value="S4"/>
    <property type="match status" value="1"/>
</dbReference>
<comment type="caution">
    <text evidence="5">The sequence shown here is derived from an EMBL/GenBank/DDBJ whole genome shotgun (WGS) entry which is preliminary data.</text>
</comment>
<dbReference type="PANTHER" id="PTHR21600:SF44">
    <property type="entry name" value="RIBOSOMAL LARGE SUBUNIT PSEUDOURIDINE SYNTHASE D"/>
    <property type="match status" value="1"/>
</dbReference>
<accession>A0A8J7M1G6</accession>
<dbReference type="GO" id="GO:0003723">
    <property type="term" value="F:RNA binding"/>
    <property type="evidence" value="ECO:0007669"/>
    <property type="project" value="UniProtKB-KW"/>
</dbReference>
<evidence type="ECO:0000256" key="2">
    <source>
        <dbReference type="ARBA" id="ARBA00023235"/>
    </source>
</evidence>
<dbReference type="EMBL" id="JAEMHM010000018">
    <property type="protein sequence ID" value="MBJ6726950.1"/>
    <property type="molecule type" value="Genomic_DNA"/>
</dbReference>
<dbReference type="PROSITE" id="PS01129">
    <property type="entry name" value="PSI_RLU"/>
    <property type="match status" value="1"/>
</dbReference>
<dbReference type="PANTHER" id="PTHR21600">
    <property type="entry name" value="MITOCHONDRIAL RNA PSEUDOURIDINE SYNTHASE"/>
    <property type="match status" value="1"/>
</dbReference>
<dbReference type="InterPro" id="IPR020103">
    <property type="entry name" value="PsdUridine_synth_cat_dom_sf"/>
</dbReference>
<keyword evidence="2" id="KW-0413">Isomerase</keyword>
<protein>
    <submittedName>
        <fullName evidence="5">RluA family pseudouridine synthase</fullName>
    </submittedName>
</protein>